<feature type="compositionally biased region" description="Polar residues" evidence="1">
    <location>
        <begin position="128"/>
        <end position="143"/>
    </location>
</feature>
<organism evidence="2 3">
    <name type="scientific">Neolecta irregularis (strain DAH-3)</name>
    <dbReference type="NCBI Taxonomy" id="1198029"/>
    <lineage>
        <taxon>Eukaryota</taxon>
        <taxon>Fungi</taxon>
        <taxon>Dikarya</taxon>
        <taxon>Ascomycota</taxon>
        <taxon>Taphrinomycotina</taxon>
        <taxon>Neolectales</taxon>
        <taxon>Neolectaceae</taxon>
        <taxon>Neolecta</taxon>
    </lineage>
</organism>
<proteinExistence type="predicted"/>
<dbReference type="AlphaFoldDB" id="A0A1U7LH72"/>
<gene>
    <name evidence="2" type="ORF">NEOLI_003621</name>
</gene>
<comment type="caution">
    <text evidence="2">The sequence shown here is derived from an EMBL/GenBank/DDBJ whole genome shotgun (WGS) entry which is preliminary data.</text>
</comment>
<feature type="compositionally biased region" description="Basic residues" evidence="1">
    <location>
        <begin position="144"/>
        <end position="162"/>
    </location>
</feature>
<sequence>MADRRAAGWCCEQPPAWDGSAERVGLLGVVAITLTTKKQILATIDIALKHRLLDLDSRLRESERSREWWKRRVQTLDQRCRTQDAEIRRLKERLFRSVEAKTTILLAAQRDLMARNCTLETSILDHSTVHSQPAITSPASQSPPKKRPKIQPSPPRKRHRKTQTVACETTAALSALITTLWNIELIHPDIHLRRLLLATGDVTIPPNPYVSKEQRKELLVKKVEEQIENVRYLRMQNEFLGELVGSRED</sequence>
<reference evidence="2 3" key="1">
    <citation type="submission" date="2016-04" db="EMBL/GenBank/DDBJ databases">
        <title>Evolutionary innovation and constraint leading to complex multicellularity in the Ascomycota.</title>
        <authorList>
            <person name="Cisse O."/>
            <person name="Nguyen A."/>
            <person name="Hewitt D.A."/>
            <person name="Jedd G."/>
            <person name="Stajich J.E."/>
        </authorList>
    </citation>
    <scope>NUCLEOTIDE SEQUENCE [LARGE SCALE GENOMIC DNA]</scope>
    <source>
        <strain evidence="2 3">DAH-3</strain>
    </source>
</reference>
<evidence type="ECO:0000313" key="3">
    <source>
        <dbReference type="Proteomes" id="UP000186594"/>
    </source>
</evidence>
<evidence type="ECO:0000313" key="2">
    <source>
        <dbReference type="EMBL" id="OLL22005.1"/>
    </source>
</evidence>
<evidence type="ECO:0000256" key="1">
    <source>
        <dbReference type="SAM" id="MobiDB-lite"/>
    </source>
</evidence>
<accession>A0A1U7LH72</accession>
<dbReference type="EMBL" id="LXFE01004028">
    <property type="protein sequence ID" value="OLL22005.1"/>
    <property type="molecule type" value="Genomic_DNA"/>
</dbReference>
<name>A0A1U7LH72_NEOID</name>
<dbReference type="Proteomes" id="UP000186594">
    <property type="component" value="Unassembled WGS sequence"/>
</dbReference>
<feature type="region of interest" description="Disordered" evidence="1">
    <location>
        <begin position="128"/>
        <end position="163"/>
    </location>
</feature>
<protein>
    <submittedName>
        <fullName evidence="2">Uncharacterized protein</fullName>
    </submittedName>
</protein>
<keyword evidence="3" id="KW-1185">Reference proteome</keyword>